<evidence type="ECO:0000256" key="5">
    <source>
        <dbReference type="SAM" id="Phobius"/>
    </source>
</evidence>
<keyword evidence="4 5" id="KW-0472">Membrane</keyword>
<dbReference type="Pfam" id="PF00535">
    <property type="entry name" value="Glycos_transf_2"/>
    <property type="match status" value="1"/>
</dbReference>
<evidence type="ECO:0000256" key="4">
    <source>
        <dbReference type="ARBA" id="ARBA00023136"/>
    </source>
</evidence>
<dbReference type="Proteomes" id="UP001163166">
    <property type="component" value="Chromosome"/>
</dbReference>
<protein>
    <submittedName>
        <fullName evidence="8">Bifunctional glycosyltransferase family 2/GtrA family protein</fullName>
    </submittedName>
</protein>
<keyword evidence="3 5" id="KW-1133">Transmembrane helix</keyword>
<dbReference type="SUPFAM" id="SSF53448">
    <property type="entry name" value="Nucleotide-diphospho-sugar transferases"/>
    <property type="match status" value="1"/>
</dbReference>
<dbReference type="Pfam" id="PF04138">
    <property type="entry name" value="GtrA_DPMS_TM"/>
    <property type="match status" value="1"/>
</dbReference>
<dbReference type="RefSeq" id="WP_264073958.1">
    <property type="nucleotide sequence ID" value="NZ_CP076676.1"/>
</dbReference>
<dbReference type="GO" id="GO:0006487">
    <property type="term" value="P:protein N-linked glycosylation"/>
    <property type="evidence" value="ECO:0007669"/>
    <property type="project" value="TreeGrafter"/>
</dbReference>
<dbReference type="PANTHER" id="PTHR10859">
    <property type="entry name" value="GLYCOSYL TRANSFERASE"/>
    <property type="match status" value="1"/>
</dbReference>
<proteinExistence type="predicted"/>
<dbReference type="Gene3D" id="3.90.550.10">
    <property type="entry name" value="Spore Coat Polysaccharide Biosynthesis Protein SpsA, Chain A"/>
    <property type="match status" value="1"/>
</dbReference>
<keyword evidence="2 5" id="KW-0812">Transmembrane</keyword>
<evidence type="ECO:0000313" key="9">
    <source>
        <dbReference type="Proteomes" id="UP001163166"/>
    </source>
</evidence>
<evidence type="ECO:0000259" key="7">
    <source>
        <dbReference type="Pfam" id="PF04138"/>
    </source>
</evidence>
<reference evidence="8" key="1">
    <citation type="journal article" date="2022" name="Biol. Control">
        <title>In silico genomic analysis of Rhodopseudomonas palustris strains revealed potential biocontrol agents and crop yield enhancers.</title>
        <authorList>
            <person name="Surachat K."/>
            <person name="Kantachote D."/>
            <person name="Deachamag P."/>
            <person name="Wonglapsuwan M."/>
        </authorList>
    </citation>
    <scope>NUCLEOTIDE SEQUENCE</scope>
    <source>
        <strain evidence="8">TLS06</strain>
    </source>
</reference>
<dbReference type="InterPro" id="IPR001173">
    <property type="entry name" value="Glyco_trans_2-like"/>
</dbReference>
<dbReference type="AlphaFoldDB" id="A0AAX3DV25"/>
<dbReference type="GO" id="GO:0016020">
    <property type="term" value="C:membrane"/>
    <property type="evidence" value="ECO:0007669"/>
    <property type="project" value="UniProtKB-SubCell"/>
</dbReference>
<dbReference type="EMBL" id="CP076676">
    <property type="protein sequence ID" value="UYO38425.1"/>
    <property type="molecule type" value="Genomic_DNA"/>
</dbReference>
<feature type="transmembrane region" description="Helical" evidence="5">
    <location>
        <begin position="226"/>
        <end position="248"/>
    </location>
</feature>
<feature type="transmembrane region" description="Helical" evidence="5">
    <location>
        <begin position="316"/>
        <end position="335"/>
    </location>
</feature>
<evidence type="ECO:0000256" key="1">
    <source>
        <dbReference type="ARBA" id="ARBA00004141"/>
    </source>
</evidence>
<accession>A0AAX3DV25</accession>
<feature type="domain" description="Glycosyltransferase 2-like" evidence="6">
    <location>
        <begin position="8"/>
        <end position="147"/>
    </location>
</feature>
<dbReference type="CDD" id="cd04179">
    <property type="entry name" value="DPM_DPG-synthase_like"/>
    <property type="match status" value="1"/>
</dbReference>
<feature type="transmembrane region" description="Helical" evidence="5">
    <location>
        <begin position="284"/>
        <end position="304"/>
    </location>
</feature>
<dbReference type="PANTHER" id="PTHR10859:SF114">
    <property type="entry name" value="DOLICHOL-PHOSPHATE MANNOSYLTRANSFERASE"/>
    <property type="match status" value="1"/>
</dbReference>
<dbReference type="InterPro" id="IPR007267">
    <property type="entry name" value="GtrA_DPMS_TM"/>
</dbReference>
<feature type="domain" description="GtrA/DPMS transmembrane" evidence="7">
    <location>
        <begin position="228"/>
        <end position="339"/>
    </location>
</feature>
<sequence>MPIASVIILIPAYKPTKQLPGFVRSLTSQVDCPVVVVDDGCGLEYRDLFAELAAIDRIQVIRNAANLGKGAALKNGLNYILVNHPNCVGVVTADADGQHAISDIAAVCQKLHDNPNALIMGCRTFGSSTPLRSRFGNAVSRVLYRYLLGVKLSDTQTGLRGLPRKLALASLNIRSNRYEFESEQLTLPSSLAVPIQEIPIQTIYEDNNASSHFDPLMDSARIYFVVLRYGAASIVTALIDLMVFLSLVSISIDIIPANLGSRAVALCFQFLMLRSVVFKTGGGLLKFGLFVGYVAFTGLVSGVLQEALTEFAKVPVVASKVLIDTTIFIFNFLFLRDIMFASKKTEGADT</sequence>
<name>A0AAX3DV25_RHOPL</name>
<dbReference type="GO" id="GO:0000271">
    <property type="term" value="P:polysaccharide biosynthetic process"/>
    <property type="evidence" value="ECO:0007669"/>
    <property type="project" value="InterPro"/>
</dbReference>
<organism evidence="8 9">
    <name type="scientific">Rhodopseudomonas palustris</name>
    <dbReference type="NCBI Taxonomy" id="1076"/>
    <lineage>
        <taxon>Bacteria</taxon>
        <taxon>Pseudomonadati</taxon>
        <taxon>Pseudomonadota</taxon>
        <taxon>Alphaproteobacteria</taxon>
        <taxon>Hyphomicrobiales</taxon>
        <taxon>Nitrobacteraceae</taxon>
        <taxon>Rhodopseudomonas</taxon>
    </lineage>
</organism>
<evidence type="ECO:0000256" key="2">
    <source>
        <dbReference type="ARBA" id="ARBA00022692"/>
    </source>
</evidence>
<evidence type="ECO:0000259" key="6">
    <source>
        <dbReference type="Pfam" id="PF00535"/>
    </source>
</evidence>
<comment type="subcellular location">
    <subcellularLocation>
        <location evidence="1">Membrane</location>
        <topology evidence="1">Multi-pass membrane protein</topology>
    </subcellularLocation>
</comment>
<gene>
    <name evidence="8" type="ORF">KQX62_17070</name>
</gene>
<evidence type="ECO:0000313" key="8">
    <source>
        <dbReference type="EMBL" id="UYO38425.1"/>
    </source>
</evidence>
<evidence type="ECO:0000256" key="3">
    <source>
        <dbReference type="ARBA" id="ARBA00022989"/>
    </source>
</evidence>
<dbReference type="InterPro" id="IPR029044">
    <property type="entry name" value="Nucleotide-diphossugar_trans"/>
</dbReference>